<comment type="caution">
    <text evidence="6">The sequence shown here is derived from an EMBL/GenBank/DDBJ whole genome shotgun (WGS) entry which is preliminary data.</text>
</comment>
<protein>
    <submittedName>
        <fullName evidence="6">Peptide/nickel transport system substrate-binding protein</fullName>
    </submittedName>
</protein>
<dbReference type="Proteomes" id="UP001244552">
    <property type="component" value="Unassembled WGS sequence"/>
</dbReference>
<dbReference type="InterPro" id="IPR039424">
    <property type="entry name" value="SBP_5"/>
</dbReference>
<dbReference type="Gene3D" id="3.90.76.10">
    <property type="entry name" value="Dipeptide-binding Protein, Domain 1"/>
    <property type="match status" value="1"/>
</dbReference>
<dbReference type="PIRSF" id="PIRSF002741">
    <property type="entry name" value="MppA"/>
    <property type="match status" value="1"/>
</dbReference>
<gene>
    <name evidence="6" type="ORF">QO018_003344</name>
</gene>
<dbReference type="CDD" id="cd08498">
    <property type="entry name" value="PBP2_NikA_DppA_OppA_like_2"/>
    <property type="match status" value="1"/>
</dbReference>
<proteinExistence type="inferred from homology"/>
<evidence type="ECO:0000313" key="7">
    <source>
        <dbReference type="Proteomes" id="UP001244552"/>
    </source>
</evidence>
<evidence type="ECO:0000256" key="4">
    <source>
        <dbReference type="ARBA" id="ARBA00022729"/>
    </source>
</evidence>
<reference evidence="6 7" key="1">
    <citation type="submission" date="2023-07" db="EMBL/GenBank/DDBJ databases">
        <title>Genomic Encyclopedia of Type Strains, Phase IV (KMG-IV): sequencing the most valuable type-strain genomes for metagenomic binning, comparative biology and taxonomic classification.</title>
        <authorList>
            <person name="Goeker M."/>
        </authorList>
    </citation>
    <scope>NUCLEOTIDE SEQUENCE [LARGE SCALE GENOMIC DNA]</scope>
    <source>
        <strain evidence="6 7">DSM 19922</strain>
    </source>
</reference>
<accession>A0ABU0MM93</accession>
<dbReference type="EMBL" id="JAUSVU010000012">
    <property type="protein sequence ID" value="MDQ0534469.1"/>
    <property type="molecule type" value="Genomic_DNA"/>
</dbReference>
<dbReference type="SUPFAM" id="SSF53850">
    <property type="entry name" value="Periplasmic binding protein-like II"/>
    <property type="match status" value="1"/>
</dbReference>
<evidence type="ECO:0000256" key="3">
    <source>
        <dbReference type="ARBA" id="ARBA00022448"/>
    </source>
</evidence>
<comment type="similarity">
    <text evidence="2">Belongs to the bacterial solute-binding protein 5 family.</text>
</comment>
<dbReference type="Gene3D" id="3.10.105.10">
    <property type="entry name" value="Dipeptide-binding Protein, Domain 3"/>
    <property type="match status" value="1"/>
</dbReference>
<name>A0ABU0MM93_9PROT</name>
<evidence type="ECO:0000256" key="2">
    <source>
        <dbReference type="ARBA" id="ARBA00005695"/>
    </source>
</evidence>
<organism evidence="6 7">
    <name type="scientific">Azospirillum picis</name>
    <dbReference type="NCBI Taxonomy" id="488438"/>
    <lineage>
        <taxon>Bacteria</taxon>
        <taxon>Pseudomonadati</taxon>
        <taxon>Pseudomonadota</taxon>
        <taxon>Alphaproteobacteria</taxon>
        <taxon>Rhodospirillales</taxon>
        <taxon>Azospirillaceae</taxon>
        <taxon>Azospirillum</taxon>
    </lineage>
</organism>
<evidence type="ECO:0000259" key="5">
    <source>
        <dbReference type="Pfam" id="PF00496"/>
    </source>
</evidence>
<dbReference type="Pfam" id="PF00496">
    <property type="entry name" value="SBP_bac_5"/>
    <property type="match status" value="1"/>
</dbReference>
<dbReference type="RefSeq" id="WP_209983371.1">
    <property type="nucleotide sequence ID" value="NZ_JAGINO010000011.1"/>
</dbReference>
<dbReference type="PANTHER" id="PTHR30290:SF9">
    <property type="entry name" value="OLIGOPEPTIDE-BINDING PROTEIN APPA"/>
    <property type="match status" value="1"/>
</dbReference>
<feature type="domain" description="Solute-binding protein family 5" evidence="5">
    <location>
        <begin position="76"/>
        <end position="443"/>
    </location>
</feature>
<sequence length="531" mass="56573">MMTLDRRQMLAATLGAFATMPLIARHGSAQDAGALRVGLGAPNTSIDPHAANNVPNNAVNAHIFESLVVNDPASRPVPGLAASWRPIDDTRWEFKLHDGITFSDGSPLTLEDIQVSVQRATDLPSPSSFRNYTRTIKSVSSGGTPNTIIIETNAPDPILPNSLTRLRIIRATFKDASSADFNSGKAAIGTGPYLLDSFTNGSQTLLKRNDAYWGAKAPWATVTLRVLTDDGARVAGLLAGDLDLIDAVPTEGERLIKGNDALHLVTGVSSRFVFMAMDQERDVTPFATGHDGRPLEKNPFKDERVRRAIGMAINRGAIVERIMGGNALVATQFLPKGGFGTSDAIAGATYDPAKAKALLAEAGYPNGFKLTLHGPNDRYVNDAKVIQAVAQMLARIGIASTVEVLPWSVYSGRVSAAEFSFMLGAWGVNTGETSNPLVALSLTYDKKAGTGASNYGRYSNPRLDALVKEATSTLDDAKRASLLGQASEIVFNGNALIPLHHEGVSWGAKRSVDYTARADQYTMALAATPRA</sequence>
<keyword evidence="3" id="KW-0813">Transport</keyword>
<evidence type="ECO:0000313" key="6">
    <source>
        <dbReference type="EMBL" id="MDQ0534469.1"/>
    </source>
</evidence>
<dbReference type="InterPro" id="IPR000914">
    <property type="entry name" value="SBP_5_dom"/>
</dbReference>
<dbReference type="PANTHER" id="PTHR30290">
    <property type="entry name" value="PERIPLASMIC BINDING COMPONENT OF ABC TRANSPORTER"/>
    <property type="match status" value="1"/>
</dbReference>
<evidence type="ECO:0000256" key="1">
    <source>
        <dbReference type="ARBA" id="ARBA00004418"/>
    </source>
</evidence>
<keyword evidence="7" id="KW-1185">Reference proteome</keyword>
<comment type="subcellular location">
    <subcellularLocation>
        <location evidence="1">Periplasm</location>
    </subcellularLocation>
</comment>
<dbReference type="InterPro" id="IPR030678">
    <property type="entry name" value="Peptide/Ni-bd"/>
</dbReference>
<dbReference type="Gene3D" id="3.40.190.10">
    <property type="entry name" value="Periplasmic binding protein-like II"/>
    <property type="match status" value="1"/>
</dbReference>
<keyword evidence="4" id="KW-0732">Signal</keyword>